<dbReference type="Pfam" id="PF12641">
    <property type="entry name" value="Flavodoxin_3"/>
    <property type="match status" value="1"/>
</dbReference>
<name>A0AB74R549_CLODI</name>
<dbReference type="InterPro" id="IPR008254">
    <property type="entry name" value="Flavodoxin/NO_synth"/>
</dbReference>
<dbReference type="RefSeq" id="WP_009891112.1">
    <property type="nucleotide sequence ID" value="NZ_BDSN01000024.1"/>
</dbReference>
<dbReference type="PROSITE" id="PS00201">
    <property type="entry name" value="FLAVODOXIN"/>
    <property type="match status" value="1"/>
</dbReference>
<dbReference type="InterPro" id="IPR001226">
    <property type="entry name" value="Flavodoxin_CS"/>
</dbReference>
<dbReference type="GO" id="GO:0016651">
    <property type="term" value="F:oxidoreductase activity, acting on NAD(P)H"/>
    <property type="evidence" value="ECO:0007669"/>
    <property type="project" value="UniProtKB-ARBA"/>
</dbReference>
<protein>
    <submittedName>
        <fullName evidence="2">Flavodoxin</fullName>
    </submittedName>
</protein>
<dbReference type="EMBL" id="CAAJVP010000011">
    <property type="protein sequence ID" value="VHY11762.1"/>
    <property type="molecule type" value="Genomic_DNA"/>
</dbReference>
<reference evidence="2 3" key="1">
    <citation type="submission" date="2019-04" db="EMBL/GenBank/DDBJ databases">
        <authorList>
            <consortium name="Pathogen Informatics"/>
        </authorList>
    </citation>
    <scope>NUCLEOTIDE SEQUENCE [LARGE SCALE GENOMIC DNA]</scope>
    <source>
        <strain evidence="3">tl291</strain>
    </source>
</reference>
<proteinExistence type="predicted"/>
<evidence type="ECO:0000313" key="2">
    <source>
        <dbReference type="EMBL" id="VHY11762.1"/>
    </source>
</evidence>
<dbReference type="SUPFAM" id="SSF52218">
    <property type="entry name" value="Flavoproteins"/>
    <property type="match status" value="1"/>
</dbReference>
<dbReference type="InterPro" id="IPR029039">
    <property type="entry name" value="Flavoprotein-like_sf"/>
</dbReference>
<dbReference type="AlphaFoldDB" id="A0AB74R549"/>
<dbReference type="Gene3D" id="3.40.50.360">
    <property type="match status" value="1"/>
</dbReference>
<dbReference type="PROSITE" id="PS50902">
    <property type="entry name" value="FLAVODOXIN_LIKE"/>
    <property type="match status" value="1"/>
</dbReference>
<dbReference type="GO" id="GO:0010181">
    <property type="term" value="F:FMN binding"/>
    <property type="evidence" value="ECO:0007669"/>
    <property type="project" value="InterPro"/>
</dbReference>
<comment type="caution">
    <text evidence="2">The sequence shown here is derived from an EMBL/GenBank/DDBJ whole genome shotgun (WGS) entry which is preliminary data.</text>
</comment>
<accession>A0AB74R549</accession>
<dbReference type="GO" id="GO:0009055">
    <property type="term" value="F:electron transfer activity"/>
    <property type="evidence" value="ECO:0007669"/>
    <property type="project" value="InterPro"/>
</dbReference>
<sequence length="39" mass="4478">MKSLVLYSSLTGNTKKIAYAIYDEIQEEKDIKDVNELVD</sequence>
<evidence type="ECO:0000259" key="1">
    <source>
        <dbReference type="PROSITE" id="PS50902"/>
    </source>
</evidence>
<evidence type="ECO:0000313" key="3">
    <source>
        <dbReference type="Proteomes" id="UP000372533"/>
    </source>
</evidence>
<feature type="domain" description="Flavodoxin-like" evidence="1">
    <location>
        <begin position="3"/>
        <end position="39"/>
    </location>
</feature>
<gene>
    <name evidence="2" type="ORF">SAMEA1402366_02475</name>
</gene>
<dbReference type="Proteomes" id="UP000372533">
    <property type="component" value="Unassembled WGS sequence"/>
</dbReference>
<organism evidence="2 3">
    <name type="scientific">Clostridioides difficile</name>
    <name type="common">Peptoclostridium difficile</name>
    <dbReference type="NCBI Taxonomy" id="1496"/>
    <lineage>
        <taxon>Bacteria</taxon>
        <taxon>Bacillati</taxon>
        <taxon>Bacillota</taxon>
        <taxon>Clostridia</taxon>
        <taxon>Peptostreptococcales</taxon>
        <taxon>Peptostreptococcaceae</taxon>
        <taxon>Clostridioides</taxon>
    </lineage>
</organism>